<accession>A0A1J1HUM9</accession>
<gene>
    <name evidence="2" type="ORF">CLUMA_CG003606</name>
</gene>
<reference evidence="2 3" key="1">
    <citation type="submission" date="2015-04" db="EMBL/GenBank/DDBJ databases">
        <authorList>
            <person name="Syromyatnikov M.Y."/>
            <person name="Popov V.N."/>
        </authorList>
    </citation>
    <scope>NUCLEOTIDE SEQUENCE [LARGE SCALE GENOMIC DNA]</scope>
</reference>
<dbReference type="AlphaFoldDB" id="A0A1J1HUM9"/>
<dbReference type="GO" id="GO:0008270">
    <property type="term" value="F:zinc ion binding"/>
    <property type="evidence" value="ECO:0007669"/>
    <property type="project" value="InterPro"/>
</dbReference>
<evidence type="ECO:0000256" key="1">
    <source>
        <dbReference type="SAM" id="MobiDB-lite"/>
    </source>
</evidence>
<dbReference type="PANTHER" id="PTHR46601">
    <property type="entry name" value="ULP_PROTEASE DOMAIN-CONTAINING PROTEIN"/>
    <property type="match status" value="1"/>
</dbReference>
<feature type="compositionally biased region" description="Polar residues" evidence="1">
    <location>
        <begin position="510"/>
        <end position="529"/>
    </location>
</feature>
<feature type="region of interest" description="Disordered" evidence="1">
    <location>
        <begin position="497"/>
        <end position="529"/>
    </location>
</feature>
<dbReference type="GO" id="GO:0003676">
    <property type="term" value="F:nucleic acid binding"/>
    <property type="evidence" value="ECO:0007669"/>
    <property type="project" value="InterPro"/>
</dbReference>
<sequence>MPNAKRMKYLKTNFPEKYALALEKDKLRKQKERKILKANPKKYALNRERANLCRRNRIKNMTANSPKKYAEHLKKKILRQTKKRRELLTADPKKHAEVKKFNRERARWYQECLKKKNVSIRPFKPKEQIEEAEFEKYWNTFPEDDEKKKVIVAEFAKKLGLLVGPLSKPKSRKTLEKEKLVRDYYINDNISQISNNKVWKNGTPIRYMLHSMHEAYDKFNTGTVPDLLKHIEEMKVKFLLHVLVKRNQAACLESYRNQAKSENATTAVLQVDWSQSYQCLQQDEIHAAYWNKKHRVSIFTAMMWHRGEKSMAVALDSQDHTKKTVIPCLHKLFSEEIPATATTVHIFSDNAGGQFKNKYTMAVLPALEKKYNKKIVWHYLAAQHGKSAADGIGGGLKTAARNTSKAGATISDAKTFVKNQSSLSKVTLKLITEEEIKKINSEIGLEDICSNHPLQIKNMRKYHCFKVGLKGISTNSFKSDKNSFSQKSLNRTMVLTRSRQNSTHEETTETIEMSNPTPISNATSMSNENKGSDIEKLTGEENYYPWSIQIKAWLMDLGLWVDFNKTVLSTTERELSKKAYRKIVQKISHPILANVSPLIDEDDGVQLFQKLQEKYFKGNAFTKMNLIFEAFELKLHQNPSLNELKTHIDVLRSKFHRLSMMKGEIQEFSKVACLIRSIPRTFSESISSFHNAKDEDLTFERVSKTIIADYERKNIDGTFNFENSSKAASFSQNKNRKWKYDNLHCSYCNKNGHTAEYCWKKKKNLTNKSSNKNFSNVAEVEDEHAGTFENNFSTKEIKEKRKSSIFERLESRESRISTPKKIKTQGKSIRNIQNDIPNQESYNIPITPGKNINFDEISFHVEPHEYEFMNKEFKN</sequence>
<proteinExistence type="predicted"/>
<organism evidence="2 3">
    <name type="scientific">Clunio marinus</name>
    <dbReference type="NCBI Taxonomy" id="568069"/>
    <lineage>
        <taxon>Eukaryota</taxon>
        <taxon>Metazoa</taxon>
        <taxon>Ecdysozoa</taxon>
        <taxon>Arthropoda</taxon>
        <taxon>Hexapoda</taxon>
        <taxon>Insecta</taxon>
        <taxon>Pterygota</taxon>
        <taxon>Neoptera</taxon>
        <taxon>Endopterygota</taxon>
        <taxon>Diptera</taxon>
        <taxon>Nematocera</taxon>
        <taxon>Chironomoidea</taxon>
        <taxon>Chironomidae</taxon>
        <taxon>Clunio</taxon>
    </lineage>
</organism>
<name>A0A1J1HUM9_9DIPT</name>
<protein>
    <submittedName>
        <fullName evidence="2">CLUMA_CG003606, isoform A</fullName>
    </submittedName>
</protein>
<dbReference type="PANTHER" id="PTHR46601:SF2">
    <property type="entry name" value="UBIQUITIN-LIKE PROTEASE FAMILY PROFILE DOMAIN-CONTAINING PROTEIN"/>
    <property type="match status" value="1"/>
</dbReference>
<dbReference type="Proteomes" id="UP000183832">
    <property type="component" value="Unassembled WGS sequence"/>
</dbReference>
<dbReference type="EMBL" id="CVRI01000014">
    <property type="protein sequence ID" value="CRK89865.1"/>
    <property type="molecule type" value="Genomic_DNA"/>
</dbReference>
<dbReference type="OrthoDB" id="6375801at2759"/>
<dbReference type="InterPro" id="IPR036875">
    <property type="entry name" value="Znf_CCHC_sf"/>
</dbReference>
<keyword evidence="3" id="KW-1185">Reference proteome</keyword>
<dbReference type="Pfam" id="PF14223">
    <property type="entry name" value="Retrotran_gag_2"/>
    <property type="match status" value="1"/>
</dbReference>
<evidence type="ECO:0000313" key="2">
    <source>
        <dbReference type="EMBL" id="CRK89865.1"/>
    </source>
</evidence>
<dbReference type="SUPFAM" id="SSF57756">
    <property type="entry name" value="Retrovirus zinc finger-like domains"/>
    <property type="match status" value="1"/>
</dbReference>
<evidence type="ECO:0000313" key="3">
    <source>
        <dbReference type="Proteomes" id="UP000183832"/>
    </source>
</evidence>